<organism evidence="4 5">
    <name type="scientific">Ditylenchus destructor</name>
    <dbReference type="NCBI Taxonomy" id="166010"/>
    <lineage>
        <taxon>Eukaryota</taxon>
        <taxon>Metazoa</taxon>
        <taxon>Ecdysozoa</taxon>
        <taxon>Nematoda</taxon>
        <taxon>Chromadorea</taxon>
        <taxon>Rhabditida</taxon>
        <taxon>Tylenchina</taxon>
        <taxon>Tylenchomorpha</taxon>
        <taxon>Sphaerularioidea</taxon>
        <taxon>Anguinidae</taxon>
        <taxon>Anguininae</taxon>
        <taxon>Ditylenchus</taxon>
    </lineage>
</organism>
<dbReference type="SUPFAM" id="SSF50156">
    <property type="entry name" value="PDZ domain-like"/>
    <property type="match status" value="1"/>
</dbReference>
<evidence type="ECO:0000256" key="2">
    <source>
        <dbReference type="SAM" id="MobiDB-lite"/>
    </source>
</evidence>
<sequence>MTDKANDKTLQPNVDEEIVELEMEENDWLGATVNEKLIVTKVQPMTLAEGKLKEGYRIVKINNEPVKDRDHFYELLRAATAPTATITTKVNFTLVLPSGLSNESDSSSEKRKKTNKTVDQAEQLRLPPISTPSDRTDEINHLKSLLKEYREKNAQIKQAIASLKTRAEKQQAKLDEFNRRLSKKITK</sequence>
<keyword evidence="5" id="KW-1185">Reference proteome</keyword>
<comment type="caution">
    <text evidence="4">The sequence shown here is derived from an EMBL/GenBank/DDBJ whole genome shotgun (WGS) entry which is preliminary data.</text>
</comment>
<reference evidence="4" key="1">
    <citation type="submission" date="2022-01" db="EMBL/GenBank/DDBJ databases">
        <title>Genome Sequence Resource for Two Populations of Ditylenchus destructor, the Migratory Endoparasitic Phytonematode.</title>
        <authorList>
            <person name="Zhang H."/>
            <person name="Lin R."/>
            <person name="Xie B."/>
        </authorList>
    </citation>
    <scope>NUCLEOTIDE SEQUENCE</scope>
    <source>
        <strain evidence="4">BazhouSP</strain>
    </source>
</reference>
<protein>
    <submittedName>
        <fullName evidence="4">PDZ domain containing protein</fullName>
    </submittedName>
</protein>
<accession>A0AAD4N3I5</accession>
<evidence type="ECO:0000313" key="4">
    <source>
        <dbReference type="EMBL" id="KAI1713837.1"/>
    </source>
</evidence>
<dbReference type="InterPro" id="IPR036034">
    <property type="entry name" value="PDZ_sf"/>
</dbReference>
<evidence type="ECO:0000313" key="5">
    <source>
        <dbReference type="Proteomes" id="UP001201812"/>
    </source>
</evidence>
<name>A0AAD4N3I5_9BILA</name>
<evidence type="ECO:0000256" key="1">
    <source>
        <dbReference type="SAM" id="Coils"/>
    </source>
</evidence>
<dbReference type="AlphaFoldDB" id="A0AAD4N3I5"/>
<feature type="coiled-coil region" evidence="1">
    <location>
        <begin position="139"/>
        <end position="187"/>
    </location>
</feature>
<keyword evidence="1" id="KW-0175">Coiled coil</keyword>
<dbReference type="Proteomes" id="UP001201812">
    <property type="component" value="Unassembled WGS sequence"/>
</dbReference>
<dbReference type="InterPro" id="IPR001478">
    <property type="entry name" value="PDZ"/>
</dbReference>
<dbReference type="Pfam" id="PF00595">
    <property type="entry name" value="PDZ"/>
    <property type="match status" value="1"/>
</dbReference>
<dbReference type="EMBL" id="JAKKPZ010000014">
    <property type="protein sequence ID" value="KAI1713837.1"/>
    <property type="molecule type" value="Genomic_DNA"/>
</dbReference>
<dbReference type="PROSITE" id="PS50106">
    <property type="entry name" value="PDZ"/>
    <property type="match status" value="1"/>
</dbReference>
<dbReference type="Gene3D" id="2.30.42.10">
    <property type="match status" value="1"/>
</dbReference>
<evidence type="ECO:0000259" key="3">
    <source>
        <dbReference type="PROSITE" id="PS50106"/>
    </source>
</evidence>
<proteinExistence type="predicted"/>
<feature type="region of interest" description="Disordered" evidence="2">
    <location>
        <begin position="97"/>
        <end position="122"/>
    </location>
</feature>
<gene>
    <name evidence="4" type="ORF">DdX_08719</name>
</gene>
<feature type="domain" description="PDZ" evidence="3">
    <location>
        <begin position="18"/>
        <end position="71"/>
    </location>
</feature>